<dbReference type="CDD" id="cd02440">
    <property type="entry name" value="AdoMet_MTases"/>
    <property type="match status" value="1"/>
</dbReference>
<dbReference type="SUPFAM" id="SSF53335">
    <property type="entry name" value="S-adenosyl-L-methionine-dependent methyltransferases"/>
    <property type="match status" value="1"/>
</dbReference>
<dbReference type="AlphaFoldDB" id="A0A9W4MRH4"/>
<dbReference type="Gene3D" id="3.40.50.150">
    <property type="entry name" value="Vaccinia Virus protein VP39"/>
    <property type="match status" value="1"/>
</dbReference>
<protein>
    <recommendedName>
        <fullName evidence="7">O-methyltransferase</fullName>
    </recommendedName>
</protein>
<evidence type="ECO:0000256" key="4">
    <source>
        <dbReference type="ARBA" id="ARBA00023453"/>
    </source>
</evidence>
<evidence type="ECO:0008006" key="7">
    <source>
        <dbReference type="Google" id="ProtNLM"/>
    </source>
</evidence>
<proteinExistence type="inferred from homology"/>
<dbReference type="InterPro" id="IPR002935">
    <property type="entry name" value="SAM_O-MeTrfase"/>
</dbReference>
<dbReference type="Proteomes" id="UP001153461">
    <property type="component" value="Unassembled WGS sequence"/>
</dbReference>
<evidence type="ECO:0000256" key="1">
    <source>
        <dbReference type="ARBA" id="ARBA00022603"/>
    </source>
</evidence>
<dbReference type="OrthoDB" id="4863010at2759"/>
<evidence type="ECO:0000256" key="3">
    <source>
        <dbReference type="ARBA" id="ARBA00022691"/>
    </source>
</evidence>
<evidence type="ECO:0000313" key="5">
    <source>
        <dbReference type="EMBL" id="CAG8034494.1"/>
    </source>
</evidence>
<dbReference type="PANTHER" id="PTHR43167:SF1">
    <property type="entry name" value="PUTATIVE (AFU_ORTHOLOGUE AFUA_6G01830)-RELATED"/>
    <property type="match status" value="1"/>
</dbReference>
<dbReference type="GO" id="GO:0008171">
    <property type="term" value="F:O-methyltransferase activity"/>
    <property type="evidence" value="ECO:0007669"/>
    <property type="project" value="InterPro"/>
</dbReference>
<evidence type="ECO:0000313" key="6">
    <source>
        <dbReference type="Proteomes" id="UP001153461"/>
    </source>
</evidence>
<organism evidence="5 6">
    <name type="scientific">Penicillium nalgiovense</name>
    <dbReference type="NCBI Taxonomy" id="60175"/>
    <lineage>
        <taxon>Eukaryota</taxon>
        <taxon>Fungi</taxon>
        <taxon>Dikarya</taxon>
        <taxon>Ascomycota</taxon>
        <taxon>Pezizomycotina</taxon>
        <taxon>Eurotiomycetes</taxon>
        <taxon>Eurotiomycetidae</taxon>
        <taxon>Eurotiales</taxon>
        <taxon>Aspergillaceae</taxon>
        <taxon>Penicillium</taxon>
    </lineage>
</organism>
<keyword evidence="2" id="KW-0808">Transferase</keyword>
<dbReference type="PANTHER" id="PTHR43167">
    <property type="entry name" value="PUTATIVE (AFU_ORTHOLOGUE AFUA_6G01830)-RELATED"/>
    <property type="match status" value="1"/>
</dbReference>
<gene>
    <name evidence="5" type="ORF">PNAL_LOCUS2828</name>
</gene>
<evidence type="ECO:0000256" key="2">
    <source>
        <dbReference type="ARBA" id="ARBA00022679"/>
    </source>
</evidence>
<dbReference type="GO" id="GO:0032259">
    <property type="term" value="P:methylation"/>
    <property type="evidence" value="ECO:0007669"/>
    <property type="project" value="UniProtKB-KW"/>
</dbReference>
<name>A0A9W4MRH4_PENNA</name>
<comment type="caution">
    <text evidence="5">The sequence shown here is derived from an EMBL/GenBank/DDBJ whole genome shotgun (WGS) entry which is preliminary data.</text>
</comment>
<reference evidence="5" key="1">
    <citation type="submission" date="2021-07" db="EMBL/GenBank/DDBJ databases">
        <authorList>
            <person name="Branca A.L. A."/>
        </authorList>
    </citation>
    <scope>NUCLEOTIDE SEQUENCE</scope>
</reference>
<keyword evidence="1" id="KW-0489">Methyltransferase</keyword>
<accession>A0A9W4MRH4</accession>
<dbReference type="Pfam" id="PF13578">
    <property type="entry name" value="Methyltransf_24"/>
    <property type="match status" value="1"/>
</dbReference>
<dbReference type="EMBL" id="CAJVNV010000091">
    <property type="protein sequence ID" value="CAG8034494.1"/>
    <property type="molecule type" value="Genomic_DNA"/>
</dbReference>
<sequence length="232" mass="25539">MPKSQCLMSPSPLAASPEVLALLKDLHTKSLTQEATVDWQSLPQQCTTDFDSIMLDKFIALDQDKCELVYHILRSINAKTVVEAGTSFGVSTIYLALAVAENAKRVSATTKPRVIATEKEESKAKLARAHWATAGKEIEDVIDLRVGDLRETLTSDLGTVDFLLLDIWTPLALPALKLVQPHLRPGAVVIADNTIMAADRYQELFAYVDAEGSGFRRVTMPYKGGMDMIVYQ</sequence>
<dbReference type="PROSITE" id="PS51682">
    <property type="entry name" value="SAM_OMT_I"/>
    <property type="match status" value="1"/>
</dbReference>
<comment type="similarity">
    <text evidence="4">Belongs to the class I-like SAM-binding methyltransferase superfamily. Cation-dependent O-methyltransferase family.</text>
</comment>
<dbReference type="InterPro" id="IPR029063">
    <property type="entry name" value="SAM-dependent_MTases_sf"/>
</dbReference>
<keyword evidence="3" id="KW-0949">S-adenosyl-L-methionine</keyword>